<comment type="caution">
    <text evidence="1">The sequence shown here is derived from an EMBL/GenBank/DDBJ whole genome shotgun (WGS) entry which is preliminary data.</text>
</comment>
<dbReference type="EMBL" id="WJHE01000416">
    <property type="protein sequence ID" value="MST32874.1"/>
    <property type="molecule type" value="Genomic_DNA"/>
</dbReference>
<feature type="non-terminal residue" evidence="1">
    <location>
        <position position="57"/>
    </location>
</feature>
<evidence type="ECO:0000313" key="2">
    <source>
        <dbReference type="Proteomes" id="UP000437736"/>
    </source>
</evidence>
<organism evidence="1 2">
    <name type="scientific">Acidiferrimicrobium australe</name>
    <dbReference type="NCBI Taxonomy" id="2664430"/>
    <lineage>
        <taxon>Bacteria</taxon>
        <taxon>Bacillati</taxon>
        <taxon>Actinomycetota</taxon>
        <taxon>Acidimicrobiia</taxon>
        <taxon>Acidimicrobiales</taxon>
        <taxon>Acidimicrobiaceae</taxon>
        <taxon>Acidiferrimicrobium</taxon>
    </lineage>
</organism>
<name>A0ABW9QTY0_9ACTN</name>
<gene>
    <name evidence="1" type="ORF">GHK86_09100</name>
</gene>
<reference evidence="1 2" key="1">
    <citation type="submission" date="2019-11" db="EMBL/GenBank/DDBJ databases">
        <title>Acidiferrimicrobium australis gen. nov., sp. nov., an acidophilic and obligately heterotrophic, member of the Actinobacteria that catalyses dissimilatory oxido- reduction of iron isolated from metal-rich acidic water in Chile.</title>
        <authorList>
            <person name="Gonzalez D."/>
            <person name="Huber K."/>
            <person name="Hedrich S."/>
            <person name="Rojas-Villalobos C."/>
            <person name="Quatrini R."/>
            <person name="Dinamarca M.A."/>
            <person name="Schwarz A."/>
            <person name="Canales C."/>
            <person name="Nancucheo I."/>
        </authorList>
    </citation>
    <scope>NUCLEOTIDE SEQUENCE [LARGE SCALE GENOMIC DNA]</scope>
    <source>
        <strain evidence="1 2">USS-CCA1</strain>
    </source>
</reference>
<evidence type="ECO:0008006" key="3">
    <source>
        <dbReference type="Google" id="ProtNLM"/>
    </source>
</evidence>
<accession>A0ABW9QTY0</accession>
<sequence length="57" mass="6013">MTRVGLETGERWVFASALDWPGWARRGKGAEAAVEALDAYADRYAAVAGAGFAPGEL</sequence>
<proteinExistence type="predicted"/>
<keyword evidence="2" id="KW-1185">Reference proteome</keyword>
<dbReference type="Proteomes" id="UP000437736">
    <property type="component" value="Unassembled WGS sequence"/>
</dbReference>
<protein>
    <recommendedName>
        <fullName evidence="3">GNAT family N-acetyltransferase</fullName>
    </recommendedName>
</protein>
<evidence type="ECO:0000313" key="1">
    <source>
        <dbReference type="EMBL" id="MST32874.1"/>
    </source>
</evidence>